<keyword evidence="1" id="KW-0472">Membrane</keyword>
<reference evidence="2 3" key="1">
    <citation type="submission" date="2019-02" db="EMBL/GenBank/DDBJ databases">
        <title>Deep-cultivation of Planctomycetes and their phenomic and genomic characterization uncovers novel biology.</title>
        <authorList>
            <person name="Wiegand S."/>
            <person name="Jogler M."/>
            <person name="Boedeker C."/>
            <person name="Pinto D."/>
            <person name="Vollmers J."/>
            <person name="Rivas-Marin E."/>
            <person name="Kohn T."/>
            <person name="Peeters S.H."/>
            <person name="Heuer A."/>
            <person name="Rast P."/>
            <person name="Oberbeckmann S."/>
            <person name="Bunk B."/>
            <person name="Jeske O."/>
            <person name="Meyerdierks A."/>
            <person name="Storesund J.E."/>
            <person name="Kallscheuer N."/>
            <person name="Luecker S."/>
            <person name="Lage O.M."/>
            <person name="Pohl T."/>
            <person name="Merkel B.J."/>
            <person name="Hornburger P."/>
            <person name="Mueller R.-W."/>
            <person name="Bruemmer F."/>
            <person name="Labrenz M."/>
            <person name="Spormann A.M."/>
            <person name="Op den Camp H."/>
            <person name="Overmann J."/>
            <person name="Amann R."/>
            <person name="Jetten M.S.M."/>
            <person name="Mascher T."/>
            <person name="Medema M.H."/>
            <person name="Devos D.P."/>
            <person name="Kaster A.-K."/>
            <person name="Ovreas L."/>
            <person name="Rohde M."/>
            <person name="Galperin M.Y."/>
            <person name="Jogler C."/>
        </authorList>
    </citation>
    <scope>NUCLEOTIDE SEQUENCE [LARGE SCALE GENOMIC DNA]</scope>
    <source>
        <strain evidence="2 3">Pan181</strain>
    </source>
</reference>
<dbReference type="KEGG" id="amuc:Pan181_29830"/>
<gene>
    <name evidence="2" type="ORF">Pan181_29830</name>
</gene>
<protein>
    <submittedName>
        <fullName evidence="2">Uncharacterized protein</fullName>
    </submittedName>
</protein>
<dbReference type="OrthoDB" id="213779at2"/>
<keyword evidence="1" id="KW-0812">Transmembrane</keyword>
<feature type="transmembrane region" description="Helical" evidence="1">
    <location>
        <begin position="77"/>
        <end position="94"/>
    </location>
</feature>
<dbReference type="RefSeq" id="WP_145247484.1">
    <property type="nucleotide sequence ID" value="NZ_CP036278.1"/>
</dbReference>
<evidence type="ECO:0000313" key="2">
    <source>
        <dbReference type="EMBL" id="QDU56771.1"/>
    </source>
</evidence>
<keyword evidence="1" id="KW-1133">Transmembrane helix</keyword>
<feature type="transmembrane region" description="Helical" evidence="1">
    <location>
        <begin position="268"/>
        <end position="288"/>
    </location>
</feature>
<proteinExistence type="predicted"/>
<name>A0A518APX3_9BACT</name>
<sequence length="555" mass="60799">MQSRSAAGWLCRVYPHNPLYLVSAALVLYGIHHASSDGGLQVSSLKTSLLFAYVLMLAASGWLVVRFGRMWEDARTILLVVLLMFMAISTSYDLLCLNNPTSGGQWLLVAFVFCAVVVEGVLAGLRIRLPLIYRGPFYVQLALLFAFPAVLGRLSIDGHEDQMCVGVLAFSGASAVSLLLLLPAIRCKTLADNRHGTPWLWPYYPWSIFVMMGLALAVRLWMLSVSFTDARGLSPAFHPYFLVPVLLAIAVLLLEFGLVHRRIGLQRAALLMLPCIALLSFPTQVSPAQALSLRHLQHALAAPPLLTAICIAAIALVAMLRRASGARILAMASLLFLACLDAETLTFHQLHVPQWWFLMLVFVALIAFGLWKANSLLLSAAGALALVLLATSFEQRWVSEQQGWRGVVLWSAWSLMLPLVCRDLFAKLLRLIGPILLALAGSVVVLDPPPPWVASLSHTVEWLLAGMLVLGIAYLMVTRIRWQLLPIGWLALLLLACASRGMLLEIENEKLRQGLVWYAGGCAVLLAAVMLSFWKAGLGSKIVAWLVHEPATPDP</sequence>
<feature type="transmembrane region" description="Helical" evidence="1">
    <location>
        <begin position="137"/>
        <end position="156"/>
    </location>
</feature>
<feature type="transmembrane region" description="Helical" evidence="1">
    <location>
        <begin position="328"/>
        <end position="348"/>
    </location>
</feature>
<feature type="transmembrane region" description="Helical" evidence="1">
    <location>
        <begin position="47"/>
        <end position="65"/>
    </location>
</feature>
<feature type="transmembrane region" description="Helical" evidence="1">
    <location>
        <begin position="403"/>
        <end position="421"/>
    </location>
</feature>
<feature type="transmembrane region" description="Helical" evidence="1">
    <location>
        <begin position="300"/>
        <end position="321"/>
    </location>
</feature>
<feature type="transmembrane region" description="Helical" evidence="1">
    <location>
        <begin position="18"/>
        <end position="35"/>
    </location>
</feature>
<feature type="transmembrane region" description="Helical" evidence="1">
    <location>
        <begin position="515"/>
        <end position="534"/>
    </location>
</feature>
<feature type="transmembrane region" description="Helical" evidence="1">
    <location>
        <begin position="452"/>
        <end position="477"/>
    </location>
</feature>
<dbReference type="Proteomes" id="UP000315750">
    <property type="component" value="Chromosome"/>
</dbReference>
<dbReference type="AlphaFoldDB" id="A0A518APX3"/>
<feature type="transmembrane region" description="Helical" evidence="1">
    <location>
        <begin position="354"/>
        <end position="371"/>
    </location>
</feature>
<feature type="transmembrane region" description="Helical" evidence="1">
    <location>
        <begin position="203"/>
        <end position="222"/>
    </location>
</feature>
<feature type="transmembrane region" description="Helical" evidence="1">
    <location>
        <begin position="484"/>
        <end position="503"/>
    </location>
</feature>
<dbReference type="EMBL" id="CP036278">
    <property type="protein sequence ID" value="QDU56771.1"/>
    <property type="molecule type" value="Genomic_DNA"/>
</dbReference>
<evidence type="ECO:0000256" key="1">
    <source>
        <dbReference type="SAM" id="Phobius"/>
    </source>
</evidence>
<evidence type="ECO:0000313" key="3">
    <source>
        <dbReference type="Proteomes" id="UP000315750"/>
    </source>
</evidence>
<feature type="transmembrane region" description="Helical" evidence="1">
    <location>
        <begin position="376"/>
        <end position="397"/>
    </location>
</feature>
<feature type="transmembrane region" description="Helical" evidence="1">
    <location>
        <begin position="237"/>
        <end position="256"/>
    </location>
</feature>
<feature type="transmembrane region" description="Helical" evidence="1">
    <location>
        <begin position="428"/>
        <end position="446"/>
    </location>
</feature>
<keyword evidence="3" id="KW-1185">Reference proteome</keyword>
<feature type="transmembrane region" description="Helical" evidence="1">
    <location>
        <begin position="106"/>
        <end position="125"/>
    </location>
</feature>
<organism evidence="2 3">
    <name type="scientific">Aeoliella mucimassa</name>
    <dbReference type="NCBI Taxonomy" id="2527972"/>
    <lineage>
        <taxon>Bacteria</taxon>
        <taxon>Pseudomonadati</taxon>
        <taxon>Planctomycetota</taxon>
        <taxon>Planctomycetia</taxon>
        <taxon>Pirellulales</taxon>
        <taxon>Lacipirellulaceae</taxon>
        <taxon>Aeoliella</taxon>
    </lineage>
</organism>
<accession>A0A518APX3</accession>
<feature type="transmembrane region" description="Helical" evidence="1">
    <location>
        <begin position="162"/>
        <end position="182"/>
    </location>
</feature>